<sequence>MATLNHANPSPDVGESRRKSAESGKNSGGRKGIGSAATAEVIQFEGKRRGDLEGFWHGDWWFLTPILSKNVSRSVRIGFC</sequence>
<evidence type="ECO:0000256" key="1">
    <source>
        <dbReference type="SAM" id="MobiDB-lite"/>
    </source>
</evidence>
<organism evidence="2 3">
    <name type="scientific">Cocos nucifera</name>
    <name type="common">Coconut palm</name>
    <dbReference type="NCBI Taxonomy" id="13894"/>
    <lineage>
        <taxon>Eukaryota</taxon>
        <taxon>Viridiplantae</taxon>
        <taxon>Streptophyta</taxon>
        <taxon>Embryophyta</taxon>
        <taxon>Tracheophyta</taxon>
        <taxon>Spermatophyta</taxon>
        <taxon>Magnoliopsida</taxon>
        <taxon>Liliopsida</taxon>
        <taxon>Arecaceae</taxon>
        <taxon>Arecoideae</taxon>
        <taxon>Cocoseae</taxon>
        <taxon>Attaleinae</taxon>
        <taxon>Cocos</taxon>
    </lineage>
</organism>
<feature type="region of interest" description="Disordered" evidence="1">
    <location>
        <begin position="1"/>
        <end position="36"/>
    </location>
</feature>
<evidence type="ECO:0000313" key="2">
    <source>
        <dbReference type="EMBL" id="KAG1360655.1"/>
    </source>
</evidence>
<dbReference type="EMBL" id="CM017880">
    <property type="protein sequence ID" value="KAG1360655.1"/>
    <property type="molecule type" value="Genomic_DNA"/>
</dbReference>
<proteinExistence type="predicted"/>
<name>A0A8K0IKL4_COCNU</name>
<reference evidence="2" key="1">
    <citation type="journal article" date="2017" name="Gigascience">
        <title>The genome draft of coconut (Cocos nucifera).</title>
        <authorList>
            <person name="Xiao Y."/>
            <person name="Xu P."/>
            <person name="Fan H."/>
            <person name="Baudouin L."/>
            <person name="Xia W."/>
            <person name="Bocs S."/>
            <person name="Xu J."/>
            <person name="Li Q."/>
            <person name="Guo A."/>
            <person name="Zhou L."/>
            <person name="Li J."/>
            <person name="Wu Y."/>
            <person name="Ma Z."/>
            <person name="Armero A."/>
            <person name="Issali A.E."/>
            <person name="Liu N."/>
            <person name="Peng M."/>
            <person name="Yang Y."/>
        </authorList>
    </citation>
    <scope>NUCLEOTIDE SEQUENCE</scope>
    <source>
        <tissue evidence="2">Spear leaf of Hainan Tall coconut</tissue>
    </source>
</reference>
<gene>
    <name evidence="2" type="ORF">COCNU_09G001180</name>
</gene>
<dbReference type="AlphaFoldDB" id="A0A8K0IKL4"/>
<dbReference type="Proteomes" id="UP000797356">
    <property type="component" value="Chromosome 9"/>
</dbReference>
<accession>A0A8K0IKL4</accession>
<evidence type="ECO:0000313" key="3">
    <source>
        <dbReference type="Proteomes" id="UP000797356"/>
    </source>
</evidence>
<protein>
    <submittedName>
        <fullName evidence="2">Uncharacterized protein</fullName>
    </submittedName>
</protein>
<comment type="caution">
    <text evidence="2">The sequence shown here is derived from an EMBL/GenBank/DDBJ whole genome shotgun (WGS) entry which is preliminary data.</text>
</comment>
<keyword evidence="3" id="KW-1185">Reference proteome</keyword>
<reference evidence="2" key="2">
    <citation type="submission" date="2019-07" db="EMBL/GenBank/DDBJ databases">
        <authorList>
            <person name="Yang Y."/>
            <person name="Bocs S."/>
            <person name="Baudouin L."/>
        </authorList>
    </citation>
    <scope>NUCLEOTIDE SEQUENCE</scope>
    <source>
        <tissue evidence="2">Spear leaf of Hainan Tall coconut</tissue>
    </source>
</reference>